<keyword evidence="1" id="KW-0472">Membrane</keyword>
<name>A0ABV9QUH2_9GAMM</name>
<evidence type="ECO:0000256" key="1">
    <source>
        <dbReference type="SAM" id="Phobius"/>
    </source>
</evidence>
<evidence type="ECO:0000313" key="2">
    <source>
        <dbReference type="EMBL" id="MFC4821020.1"/>
    </source>
</evidence>
<reference evidence="3" key="1">
    <citation type="journal article" date="2019" name="Int. J. Syst. Evol. Microbiol.">
        <title>The Global Catalogue of Microorganisms (GCM) 10K type strain sequencing project: providing services to taxonomists for standard genome sequencing and annotation.</title>
        <authorList>
            <consortium name="The Broad Institute Genomics Platform"/>
            <consortium name="The Broad Institute Genome Sequencing Center for Infectious Disease"/>
            <person name="Wu L."/>
            <person name="Ma J."/>
        </authorList>
    </citation>
    <scope>NUCLEOTIDE SEQUENCE [LARGE SCALE GENOMIC DNA]</scope>
    <source>
        <strain evidence="3">CCUG 30340</strain>
    </source>
</reference>
<proteinExistence type="predicted"/>
<dbReference type="InterPro" id="IPR018682">
    <property type="entry name" value="DUF2167_membr"/>
</dbReference>
<feature type="transmembrane region" description="Helical" evidence="1">
    <location>
        <begin position="27"/>
        <end position="44"/>
    </location>
</feature>
<dbReference type="Pfam" id="PF09935">
    <property type="entry name" value="DUF2167"/>
    <property type="match status" value="1"/>
</dbReference>
<dbReference type="RefSeq" id="WP_380021250.1">
    <property type="nucleotide sequence ID" value="NZ_JBHSHD010000008.1"/>
</dbReference>
<gene>
    <name evidence="2" type="ORF">ACFO6Q_11835</name>
</gene>
<protein>
    <submittedName>
        <fullName evidence="2">DUF2167 domain-containing protein</fullName>
    </submittedName>
</protein>
<keyword evidence="1" id="KW-0812">Transmembrane</keyword>
<dbReference type="EMBL" id="JBHSHD010000008">
    <property type="protein sequence ID" value="MFC4821020.1"/>
    <property type="molecule type" value="Genomic_DNA"/>
</dbReference>
<accession>A0ABV9QUH2</accession>
<keyword evidence="1" id="KW-1133">Transmembrane helix</keyword>
<keyword evidence="3" id="KW-1185">Reference proteome</keyword>
<evidence type="ECO:0000313" key="3">
    <source>
        <dbReference type="Proteomes" id="UP001595886"/>
    </source>
</evidence>
<organism evidence="2 3">
    <name type="scientific">Dokdonella ginsengisoli</name>
    <dbReference type="NCBI Taxonomy" id="363846"/>
    <lineage>
        <taxon>Bacteria</taxon>
        <taxon>Pseudomonadati</taxon>
        <taxon>Pseudomonadota</taxon>
        <taxon>Gammaproteobacteria</taxon>
        <taxon>Lysobacterales</taxon>
        <taxon>Rhodanobacteraceae</taxon>
        <taxon>Dokdonella</taxon>
    </lineage>
</organism>
<sequence length="337" mass="37014">MTSLLLLSLGGLIYLFAVTRVWQASKGLAIGMLLLSPIGLYVLVRYWNDKDLGVRVPLIAAIALFGVSWALFARDLQELQRYADATAAVEGATSPTPARTRGGDALDDKLRLSIALAKLQPRGGRVEIAPAAAALEVPAHFRFIDRDSLQALYEEVGGGLNPSSVGWLVHESVELGADDAWFVEIEWLGDGYVRENGFAARTRDQMFVDAQDALARLSERQGEGEPDFRLVRYVEVPSFDVGRDSATWVEELAYEGDEAHRLDCYAAKLGRRGMLLFSVLEVGTKRQELCLRSVRLAAGRITFDQGQAYADYSRLFDRKAKYDLAAVVSGAAALQEP</sequence>
<feature type="transmembrane region" description="Helical" evidence="1">
    <location>
        <begin position="56"/>
        <end position="72"/>
    </location>
</feature>
<dbReference type="Proteomes" id="UP001595886">
    <property type="component" value="Unassembled WGS sequence"/>
</dbReference>
<comment type="caution">
    <text evidence="2">The sequence shown here is derived from an EMBL/GenBank/DDBJ whole genome shotgun (WGS) entry which is preliminary data.</text>
</comment>